<dbReference type="Gene3D" id="2.160.20.120">
    <property type="match status" value="1"/>
</dbReference>
<feature type="region of interest" description="Disordered" evidence="1">
    <location>
        <begin position="21"/>
        <end position="45"/>
    </location>
</feature>
<feature type="domain" description="DUF4097" evidence="3">
    <location>
        <begin position="143"/>
        <end position="225"/>
    </location>
</feature>
<keyword evidence="2" id="KW-0732">Signal</keyword>
<evidence type="ECO:0000256" key="1">
    <source>
        <dbReference type="SAM" id="MobiDB-lite"/>
    </source>
</evidence>
<comment type="caution">
    <text evidence="4">The sequence shown here is derived from an EMBL/GenBank/DDBJ whole genome shotgun (WGS) entry which is preliminary data.</text>
</comment>
<dbReference type="EMBL" id="JACIUV010000002">
    <property type="protein sequence ID" value="MBB1116408.1"/>
    <property type="molecule type" value="Genomic_DNA"/>
</dbReference>
<protein>
    <recommendedName>
        <fullName evidence="3">DUF4097 domain-containing protein</fullName>
    </recommendedName>
</protein>
<dbReference type="RefSeq" id="WP_057665986.1">
    <property type="nucleotide sequence ID" value="NZ_JACIUV010000002.1"/>
</dbReference>
<evidence type="ECO:0000313" key="5">
    <source>
        <dbReference type="Proteomes" id="UP000550609"/>
    </source>
</evidence>
<gene>
    <name evidence="4" type="ORF">H4O09_04930</name>
</gene>
<proteinExistence type="predicted"/>
<dbReference type="OrthoDB" id="5944342at2"/>
<reference evidence="4 5" key="1">
    <citation type="submission" date="2020-08" db="EMBL/GenBank/DDBJ databases">
        <title>Stenotrophomonas sp. W1S232.</title>
        <authorList>
            <person name="Deng Y."/>
        </authorList>
    </citation>
    <scope>NUCLEOTIDE SEQUENCE [LARGE SCALE GENOMIC DNA]</scope>
    <source>
        <strain evidence="4 5">W1S232</strain>
    </source>
</reference>
<evidence type="ECO:0000313" key="4">
    <source>
        <dbReference type="EMBL" id="MBB1116408.1"/>
    </source>
</evidence>
<dbReference type="Pfam" id="PF13349">
    <property type="entry name" value="DUF4097"/>
    <property type="match status" value="1"/>
</dbReference>
<feature type="signal peptide" evidence="2">
    <location>
        <begin position="1"/>
        <end position="25"/>
    </location>
</feature>
<dbReference type="Proteomes" id="UP000550609">
    <property type="component" value="Unassembled WGS sequence"/>
</dbReference>
<evidence type="ECO:0000256" key="2">
    <source>
        <dbReference type="SAM" id="SignalP"/>
    </source>
</evidence>
<dbReference type="InterPro" id="IPR025164">
    <property type="entry name" value="Toastrack_DUF4097"/>
</dbReference>
<name>A0A7W3UYV8_9GAMM</name>
<accession>A0A7W3UYV8</accession>
<feature type="compositionally biased region" description="Low complexity" evidence="1">
    <location>
        <begin position="21"/>
        <end position="42"/>
    </location>
</feature>
<organism evidence="4 5">
    <name type="scientific">Stenotrophomonas koreensis</name>
    <dbReference type="NCBI Taxonomy" id="266128"/>
    <lineage>
        <taxon>Bacteria</taxon>
        <taxon>Pseudomonadati</taxon>
        <taxon>Pseudomonadota</taxon>
        <taxon>Gammaproteobacteria</taxon>
        <taxon>Lysobacterales</taxon>
        <taxon>Lysobacteraceae</taxon>
        <taxon>Stenotrophomonas</taxon>
    </lineage>
</organism>
<sequence>MNLRPALLPVGLLLAACSQPPAATAGPATTADSASPAADGPANCRHHAPRALELALDGVTSVSFEVGPDTLVLTGQEQATGQLSGRACAASADLLDGLQITQQREGDQLRVKLEAPMRQGLSLGRERYAWLDLRGSLPAQMPLSVQLGSGDVRLTGTGALQARVGSGDLVASRIGGPVQLTLGSGDVQIDNANGLAATLGSGDLEASAITGAVELTVGSGDVKLHGIGSLSIPALGSGDIQAGQINGDVSIGSVGSGDIQLQTVTGSVRAQTIGSGELRVDQASGSLQVQQLGSGEVKHNNIGGDVQLPRKP</sequence>
<feature type="chain" id="PRO_5031120692" description="DUF4097 domain-containing protein" evidence="2">
    <location>
        <begin position="26"/>
        <end position="312"/>
    </location>
</feature>
<dbReference type="AlphaFoldDB" id="A0A7W3UYV8"/>
<evidence type="ECO:0000259" key="3">
    <source>
        <dbReference type="Pfam" id="PF13349"/>
    </source>
</evidence>
<dbReference type="PROSITE" id="PS51257">
    <property type="entry name" value="PROKAR_LIPOPROTEIN"/>
    <property type="match status" value="1"/>
</dbReference>